<keyword evidence="4 7" id="KW-1133">Transmembrane helix</keyword>
<evidence type="ECO:0000256" key="5">
    <source>
        <dbReference type="ARBA" id="ARBA00023136"/>
    </source>
</evidence>
<keyword evidence="9" id="KW-1185">Reference proteome</keyword>
<accession>A0AA38SRL2</accession>
<evidence type="ECO:0000313" key="8">
    <source>
        <dbReference type="EMBL" id="KAJ9541361.1"/>
    </source>
</evidence>
<evidence type="ECO:0000256" key="6">
    <source>
        <dbReference type="ARBA" id="ARBA00044504"/>
    </source>
</evidence>
<evidence type="ECO:0000313" key="9">
    <source>
        <dbReference type="Proteomes" id="UP001172457"/>
    </source>
</evidence>
<sequence>MAGLALAMGGWNNNITVYLIQEFNMKSIDAAQITNILNGCINLFPIVAAIVADSYLGCFSVIVISSSLSLLGLILLTLTAILDTLKPPPCESGSSLCQNPSKPQLAILYVSLALASLGAASTRFTLATMGADQFSD</sequence>
<keyword evidence="3 7" id="KW-0812">Transmembrane</keyword>
<gene>
    <name evidence="8" type="ORF">OSB04_027867</name>
</gene>
<keyword evidence="5 7" id="KW-0472">Membrane</keyword>
<dbReference type="InterPro" id="IPR018456">
    <property type="entry name" value="PTR2_symporter_CS"/>
</dbReference>
<evidence type="ECO:0000256" key="2">
    <source>
        <dbReference type="ARBA" id="ARBA00005982"/>
    </source>
</evidence>
<dbReference type="GO" id="GO:0016020">
    <property type="term" value="C:membrane"/>
    <property type="evidence" value="ECO:0007669"/>
    <property type="project" value="UniProtKB-SubCell"/>
</dbReference>
<dbReference type="PANTHER" id="PTHR11654">
    <property type="entry name" value="OLIGOPEPTIDE TRANSPORTER-RELATED"/>
    <property type="match status" value="1"/>
</dbReference>
<dbReference type="AlphaFoldDB" id="A0AA38SRL2"/>
<comment type="similarity">
    <text evidence="6">Belongs to the major facilitator superfamily. Phosphate:H(+) symporter (TC 2.A.1.9) family.</text>
</comment>
<evidence type="ECO:0000256" key="3">
    <source>
        <dbReference type="ARBA" id="ARBA00022692"/>
    </source>
</evidence>
<organism evidence="8 9">
    <name type="scientific">Centaurea solstitialis</name>
    <name type="common">yellow star-thistle</name>
    <dbReference type="NCBI Taxonomy" id="347529"/>
    <lineage>
        <taxon>Eukaryota</taxon>
        <taxon>Viridiplantae</taxon>
        <taxon>Streptophyta</taxon>
        <taxon>Embryophyta</taxon>
        <taxon>Tracheophyta</taxon>
        <taxon>Spermatophyta</taxon>
        <taxon>Magnoliopsida</taxon>
        <taxon>eudicotyledons</taxon>
        <taxon>Gunneridae</taxon>
        <taxon>Pentapetalae</taxon>
        <taxon>asterids</taxon>
        <taxon>campanulids</taxon>
        <taxon>Asterales</taxon>
        <taxon>Asteraceae</taxon>
        <taxon>Carduoideae</taxon>
        <taxon>Cardueae</taxon>
        <taxon>Centaureinae</taxon>
        <taxon>Centaurea</taxon>
    </lineage>
</organism>
<feature type="transmembrane region" description="Helical" evidence="7">
    <location>
        <begin position="62"/>
        <end position="85"/>
    </location>
</feature>
<dbReference type="SUPFAM" id="SSF103473">
    <property type="entry name" value="MFS general substrate transporter"/>
    <property type="match status" value="1"/>
</dbReference>
<comment type="subcellular location">
    <subcellularLocation>
        <location evidence="1">Membrane</location>
        <topology evidence="1">Multi-pass membrane protein</topology>
    </subcellularLocation>
</comment>
<comment type="caution">
    <text evidence="8">The sequence shown here is derived from an EMBL/GenBank/DDBJ whole genome shotgun (WGS) entry which is preliminary data.</text>
</comment>
<dbReference type="Proteomes" id="UP001172457">
    <property type="component" value="Chromosome 7"/>
</dbReference>
<proteinExistence type="inferred from homology"/>
<dbReference type="EMBL" id="JARYMX010000007">
    <property type="protein sequence ID" value="KAJ9541361.1"/>
    <property type="molecule type" value="Genomic_DNA"/>
</dbReference>
<dbReference type="InterPro" id="IPR000109">
    <property type="entry name" value="POT_fam"/>
</dbReference>
<dbReference type="GO" id="GO:0022857">
    <property type="term" value="F:transmembrane transporter activity"/>
    <property type="evidence" value="ECO:0007669"/>
    <property type="project" value="InterPro"/>
</dbReference>
<comment type="similarity">
    <text evidence="2">Belongs to the major facilitator superfamily. Proton-dependent oligopeptide transporter (POT/PTR) (TC 2.A.17) family.</text>
</comment>
<feature type="transmembrane region" description="Helical" evidence="7">
    <location>
        <begin position="106"/>
        <end position="126"/>
    </location>
</feature>
<evidence type="ECO:0000256" key="7">
    <source>
        <dbReference type="SAM" id="Phobius"/>
    </source>
</evidence>
<feature type="transmembrane region" description="Helical" evidence="7">
    <location>
        <begin position="35"/>
        <end position="56"/>
    </location>
</feature>
<protein>
    <submittedName>
        <fullName evidence="8">Uncharacterized protein</fullName>
    </submittedName>
</protein>
<dbReference type="Pfam" id="PF00854">
    <property type="entry name" value="PTR2"/>
    <property type="match status" value="1"/>
</dbReference>
<evidence type="ECO:0000256" key="4">
    <source>
        <dbReference type="ARBA" id="ARBA00022989"/>
    </source>
</evidence>
<dbReference type="PROSITE" id="PS01022">
    <property type="entry name" value="PTR2_1"/>
    <property type="match status" value="1"/>
</dbReference>
<dbReference type="Gene3D" id="1.20.1250.20">
    <property type="entry name" value="MFS general substrate transporter like domains"/>
    <property type="match status" value="1"/>
</dbReference>
<dbReference type="GO" id="GO:0006857">
    <property type="term" value="P:oligopeptide transport"/>
    <property type="evidence" value="ECO:0007669"/>
    <property type="project" value="InterPro"/>
</dbReference>
<evidence type="ECO:0000256" key="1">
    <source>
        <dbReference type="ARBA" id="ARBA00004141"/>
    </source>
</evidence>
<name>A0AA38SRL2_9ASTR</name>
<reference evidence="8" key="1">
    <citation type="submission" date="2023-03" db="EMBL/GenBank/DDBJ databases">
        <title>Chromosome-scale reference genome and RAD-based genetic map of yellow starthistle (Centaurea solstitialis) reveal putative structural variation and QTLs associated with invader traits.</title>
        <authorList>
            <person name="Reatini B."/>
            <person name="Cang F.A."/>
            <person name="Jiang Q."/>
            <person name="Mckibben M.T.W."/>
            <person name="Barker M.S."/>
            <person name="Rieseberg L.H."/>
            <person name="Dlugosch K.M."/>
        </authorList>
    </citation>
    <scope>NUCLEOTIDE SEQUENCE</scope>
    <source>
        <strain evidence="8">CAN-66</strain>
        <tissue evidence="8">Leaf</tissue>
    </source>
</reference>
<dbReference type="InterPro" id="IPR036259">
    <property type="entry name" value="MFS_trans_sf"/>
</dbReference>